<feature type="coiled-coil region" evidence="4">
    <location>
        <begin position="53"/>
        <end position="126"/>
    </location>
</feature>
<dbReference type="GO" id="GO:0016020">
    <property type="term" value="C:membrane"/>
    <property type="evidence" value="ECO:0007669"/>
    <property type="project" value="UniProtKB-SubCell"/>
</dbReference>
<keyword evidence="3" id="KW-0472">Membrane</keyword>
<evidence type="ECO:0000256" key="3">
    <source>
        <dbReference type="ARBA" id="ARBA00023136"/>
    </source>
</evidence>
<dbReference type="PANTHER" id="PTHR28664:SF4">
    <property type="entry name" value="TIGHT JUNCTION-ASSOCIATED PROTEIN 1"/>
    <property type="match status" value="1"/>
</dbReference>
<feature type="compositionally biased region" description="Polar residues" evidence="5">
    <location>
        <begin position="883"/>
        <end position="893"/>
    </location>
</feature>
<keyword evidence="4" id="KW-0175">Coiled coil</keyword>
<reference evidence="6" key="2">
    <citation type="submission" date="2020-05" db="UniProtKB">
        <authorList>
            <consortium name="EnsemblMetazoa"/>
        </authorList>
    </citation>
    <scope>IDENTIFICATION</scope>
    <source>
        <strain evidence="6">Indian</strain>
    </source>
</reference>
<feature type="region of interest" description="Disordered" evidence="5">
    <location>
        <begin position="204"/>
        <end position="225"/>
    </location>
</feature>
<comment type="subcellular location">
    <subcellularLocation>
        <location evidence="1">Membrane</location>
        <topology evidence="1">Peripheral membrane protein</topology>
    </subcellularLocation>
</comment>
<feature type="compositionally biased region" description="Low complexity" evidence="5">
    <location>
        <begin position="1158"/>
        <end position="1168"/>
    </location>
</feature>
<proteinExistence type="predicted"/>
<evidence type="ECO:0008006" key="8">
    <source>
        <dbReference type="Google" id="ProtNLM"/>
    </source>
</evidence>
<feature type="region of interest" description="Disordered" evidence="5">
    <location>
        <begin position="883"/>
        <end position="940"/>
    </location>
</feature>
<dbReference type="AlphaFoldDB" id="A0A182YJL0"/>
<feature type="region of interest" description="Disordered" evidence="5">
    <location>
        <begin position="1063"/>
        <end position="1084"/>
    </location>
</feature>
<dbReference type="VEuPathDB" id="VectorBase:ASTEI08646"/>
<feature type="compositionally biased region" description="Polar residues" evidence="5">
    <location>
        <begin position="210"/>
        <end position="225"/>
    </location>
</feature>
<evidence type="ECO:0000256" key="4">
    <source>
        <dbReference type="SAM" id="Coils"/>
    </source>
</evidence>
<feature type="compositionally biased region" description="Polar residues" evidence="5">
    <location>
        <begin position="787"/>
        <end position="798"/>
    </location>
</feature>
<accession>A0A182YJL0</accession>
<dbReference type="EnsemblMetazoa" id="ASTEI08646-RA">
    <property type="protein sequence ID" value="ASTEI08646-PA"/>
    <property type="gene ID" value="ASTEI08646"/>
</dbReference>
<evidence type="ECO:0000256" key="1">
    <source>
        <dbReference type="ARBA" id="ARBA00004170"/>
    </source>
</evidence>
<keyword evidence="7" id="KW-1185">Reference proteome</keyword>
<feature type="region of interest" description="Disordered" evidence="5">
    <location>
        <begin position="487"/>
        <end position="568"/>
    </location>
</feature>
<dbReference type="PANTHER" id="PTHR28664">
    <property type="entry name" value="TIGHT JUNCTION-ASSOCIATED PROTEIN 1"/>
    <property type="match status" value="1"/>
</dbReference>
<keyword evidence="2" id="KW-0597">Phosphoprotein</keyword>
<dbReference type="VEuPathDB" id="VectorBase:ASTE010355"/>
<feature type="compositionally biased region" description="Gly residues" evidence="5">
    <location>
        <begin position="730"/>
        <end position="744"/>
    </location>
</feature>
<evidence type="ECO:0000313" key="7">
    <source>
        <dbReference type="Proteomes" id="UP000076408"/>
    </source>
</evidence>
<feature type="region of interest" description="Disordered" evidence="5">
    <location>
        <begin position="1155"/>
        <end position="1188"/>
    </location>
</feature>
<feature type="compositionally biased region" description="Polar residues" evidence="5">
    <location>
        <begin position="552"/>
        <end position="566"/>
    </location>
</feature>
<dbReference type="OMA" id="MSGPRIC"/>
<feature type="compositionally biased region" description="Polar residues" evidence="5">
    <location>
        <begin position="514"/>
        <end position="527"/>
    </location>
</feature>
<name>A0A182YJL0_ANOST</name>
<dbReference type="VEuPathDB" id="VectorBase:ASTEI20_039052"/>
<feature type="compositionally biased region" description="Basic and acidic residues" evidence="5">
    <location>
        <begin position="1063"/>
        <end position="1072"/>
    </location>
</feature>
<organism evidence="6 7">
    <name type="scientific">Anopheles stephensi</name>
    <name type="common">Indo-Pakistan malaria mosquito</name>
    <dbReference type="NCBI Taxonomy" id="30069"/>
    <lineage>
        <taxon>Eukaryota</taxon>
        <taxon>Metazoa</taxon>
        <taxon>Ecdysozoa</taxon>
        <taxon>Arthropoda</taxon>
        <taxon>Hexapoda</taxon>
        <taxon>Insecta</taxon>
        <taxon>Pterygota</taxon>
        <taxon>Neoptera</taxon>
        <taxon>Endopterygota</taxon>
        <taxon>Diptera</taxon>
        <taxon>Nematocera</taxon>
        <taxon>Culicoidea</taxon>
        <taxon>Culicidae</taxon>
        <taxon>Anophelinae</taxon>
        <taxon>Anopheles</taxon>
    </lineage>
</organism>
<sequence length="1188" mass="125216">MNCEVQLAAEIEVLKSALADKHTQLLAMESACLQESDRQVELEDSIIAWQDKYERLYESHKRVQKLNQNLEDKLLKLVDRNSGERAQLTSDVATLSVRLAQANYNIQSLKREIERYKTDISVAIQLLQCKPDSFVSPKLSTLPIEIQSKVATYMRLDTNSHSDSEGSTSGVGMATTNSYHVLPASDSPPPICPFPPTAMVYSMRGLDGNQDGQPGSKQATARDTTAPQEATLVVPLGASATANSTDSLLGDSRSLAPPNGQNVVSPSVMAKFLEDELKSSDALLGTPIKHCDTCVCTHGTTNLSGTESRLHESGSLLLADLLGSDQKYYSVATQTLIKGETNTNSLCLRCSSNLNSPSHNNSPYMMKLIKSSDSVISETKSSVSDYLTTPDKVSPTGGGGGGGTNGGSTLPNCDIGSGGDGDSSEPLSLLVSTKKDDLMVNPILGHHRLVASDRTASLTSNAADQPHHQQQHGKLGAKLSTAQLPAKKPALPGESSFKQPAKPPVCGGGGVGQMTPQLNRTDPTSTTQQQQQQQQPKFSHDSPSYIIKDTDQMSGSHATPISSTGNGALGQTGKYGTSASGSVGSGLYHTVGSTNSLWSRTSSKDPEKDGAKMFEIFNRNLIKTIKAENPKMSGPRICALRIQNGSSNILLDNLVDDSLEGLDSKPPTPVMYTRRAKFLDEELLLDDDPSIGLNGAIKTTNLPTATSSSDSIPPAGFNKAMVSPNKSSLTGGGAAGTGGAGGAGPSVTGDAGTDGHGNLISGTINRVDEGGGGGATEEGADPGGSKQVCNMSTTTSPHSSDRLCTIGEEVSNLLINTKLGATGLAKPRLDINVNKLEGIDVTSKKSCTQSSSISSEIDIQESAILRRQQLSRVAEWVQNNSKLGNAEPLSNTESDNEPTAGHAISDSLNNNASGTSAGKASIRPSVPVGSKGVAGGCESKQLPTASDMKVGRHLHSYALGNTNLLNNNNGLGMAGYGGSSFAQHHGGITNAPKPSIKHGYNNNLSSSLTSTAGAGFVLDYNSNTTTTVSSVGLGAIRKGTTTMLRDSALTECLRDEENRLPVVDHSDRRVDHEEEDDDDGDSSSVDLAQMEYNVKQFLLKQNEWSTVHTRRQSLISSSASSVKGHVRNEDRPVRDPCKGLFPGMAVAQQTASYHQLHTGPGSTTPGSGNAYGNSHKYPINPHRTETNL</sequence>
<evidence type="ECO:0000256" key="2">
    <source>
        <dbReference type="ARBA" id="ARBA00022553"/>
    </source>
</evidence>
<reference evidence="7" key="1">
    <citation type="journal article" date="2014" name="Genome Biol.">
        <title>Genome analysis of a major urban malaria vector mosquito, Anopheles stephensi.</title>
        <authorList>
            <person name="Jiang X."/>
            <person name="Peery A."/>
            <person name="Hall A.B."/>
            <person name="Sharma A."/>
            <person name="Chen X.G."/>
            <person name="Waterhouse R.M."/>
            <person name="Komissarov A."/>
            <person name="Riehle M.M."/>
            <person name="Shouche Y."/>
            <person name="Sharakhova M.V."/>
            <person name="Lawson D."/>
            <person name="Pakpour N."/>
            <person name="Arensburger P."/>
            <person name="Davidson V.L."/>
            <person name="Eiglmeier K."/>
            <person name="Emrich S."/>
            <person name="George P."/>
            <person name="Kennedy R.C."/>
            <person name="Mane S.P."/>
            <person name="Maslen G."/>
            <person name="Oringanje C."/>
            <person name="Qi Y."/>
            <person name="Settlage R."/>
            <person name="Tojo M."/>
            <person name="Tubio J.M."/>
            <person name="Unger M.F."/>
            <person name="Wang B."/>
            <person name="Vernick K.D."/>
            <person name="Ribeiro J.M."/>
            <person name="James A.A."/>
            <person name="Michel K."/>
            <person name="Riehle M.A."/>
            <person name="Luckhart S."/>
            <person name="Sharakhov I.V."/>
            <person name="Tu Z."/>
        </authorList>
    </citation>
    <scope>NUCLEOTIDE SEQUENCE [LARGE SCALE GENOMIC DNA]</scope>
    <source>
        <strain evidence="7">Indian</strain>
    </source>
</reference>
<evidence type="ECO:0000313" key="6">
    <source>
        <dbReference type="EnsemblMetazoa" id="ASTEI08646-PA"/>
    </source>
</evidence>
<feature type="region of interest" description="Disordered" evidence="5">
    <location>
        <begin position="723"/>
        <end position="802"/>
    </location>
</feature>
<feature type="compositionally biased region" description="Gly residues" evidence="5">
    <location>
        <begin position="396"/>
        <end position="406"/>
    </location>
</feature>
<feature type="region of interest" description="Disordered" evidence="5">
    <location>
        <begin position="385"/>
        <end position="427"/>
    </location>
</feature>
<feature type="compositionally biased region" description="Polar residues" evidence="5">
    <location>
        <begin position="906"/>
        <end position="918"/>
    </location>
</feature>
<dbReference type="InterPro" id="IPR043441">
    <property type="entry name" value="Tjap1/BEGAIN"/>
</dbReference>
<protein>
    <recommendedName>
        <fullName evidence="8">Tight junction-associated protein 1</fullName>
    </recommendedName>
</protein>
<dbReference type="STRING" id="30069.A0A182YJL0"/>
<dbReference type="Proteomes" id="UP000076408">
    <property type="component" value="Unassembled WGS sequence"/>
</dbReference>
<evidence type="ECO:0000256" key="5">
    <source>
        <dbReference type="SAM" id="MobiDB-lite"/>
    </source>
</evidence>